<dbReference type="PROSITE" id="PS51755">
    <property type="entry name" value="OMPR_PHOB"/>
    <property type="match status" value="1"/>
</dbReference>
<dbReference type="Pfam" id="PF00486">
    <property type="entry name" value="Trans_reg_C"/>
    <property type="match status" value="1"/>
</dbReference>
<evidence type="ECO:0000256" key="3">
    <source>
        <dbReference type="PROSITE-ProRule" id="PRU01091"/>
    </source>
</evidence>
<dbReference type="InterPro" id="IPR016032">
    <property type="entry name" value="Sig_transdc_resp-reg_C-effctor"/>
</dbReference>
<dbReference type="PANTHER" id="PTHR48111:SF6">
    <property type="entry name" value="TRANSCRIPTIONAL REGULATORY PROTEIN CREB"/>
    <property type="match status" value="1"/>
</dbReference>
<dbReference type="Gene3D" id="1.10.10.10">
    <property type="entry name" value="Winged helix-like DNA-binding domain superfamily/Winged helix DNA-binding domain"/>
    <property type="match status" value="1"/>
</dbReference>
<dbReference type="PROSITE" id="PS50110">
    <property type="entry name" value="RESPONSE_REGULATORY"/>
    <property type="match status" value="1"/>
</dbReference>
<dbReference type="GO" id="GO:0005829">
    <property type="term" value="C:cytosol"/>
    <property type="evidence" value="ECO:0007669"/>
    <property type="project" value="TreeGrafter"/>
</dbReference>
<dbReference type="GO" id="GO:0032993">
    <property type="term" value="C:protein-DNA complex"/>
    <property type="evidence" value="ECO:0007669"/>
    <property type="project" value="TreeGrafter"/>
</dbReference>
<evidence type="ECO:0000313" key="6">
    <source>
        <dbReference type="EMBL" id="MDZ5763706.1"/>
    </source>
</evidence>
<protein>
    <submittedName>
        <fullName evidence="6">Two-component system response regulator CreB</fullName>
    </submittedName>
</protein>
<dbReference type="InterPro" id="IPR001867">
    <property type="entry name" value="OmpR/PhoB-type_DNA-bd"/>
</dbReference>
<dbReference type="InterPro" id="IPR011006">
    <property type="entry name" value="CheY-like_superfamily"/>
</dbReference>
<dbReference type="Proteomes" id="UP001288387">
    <property type="component" value="Unassembled WGS sequence"/>
</dbReference>
<dbReference type="Gene3D" id="6.10.250.690">
    <property type="match status" value="1"/>
</dbReference>
<evidence type="ECO:0000256" key="1">
    <source>
        <dbReference type="ARBA" id="ARBA00023125"/>
    </source>
</evidence>
<dbReference type="InterPro" id="IPR001789">
    <property type="entry name" value="Sig_transdc_resp-reg_receiver"/>
</dbReference>
<dbReference type="SMART" id="SM00862">
    <property type="entry name" value="Trans_reg_C"/>
    <property type="match status" value="1"/>
</dbReference>
<proteinExistence type="predicted"/>
<dbReference type="SUPFAM" id="SSF46894">
    <property type="entry name" value="C-terminal effector domain of the bipartite response regulators"/>
    <property type="match status" value="1"/>
</dbReference>
<evidence type="ECO:0000259" key="5">
    <source>
        <dbReference type="PROSITE" id="PS51755"/>
    </source>
</evidence>
<feature type="DNA-binding region" description="OmpR/PhoB-type" evidence="3">
    <location>
        <begin position="142"/>
        <end position="241"/>
    </location>
</feature>
<sequence>MLRAMTAPVAHVLVVEDEAAIAETVLYALRSEGYAASHCLLGGEALQRLQAGDIDVVVLDVGLPDLGGFEVCRRLRAQPGPAAQLPVIFLTARNDEVDRVLGLELGADDYMTKPFSPRELVARVRARLRRAAPVVAAPSADAGWQEHGTFAIDREGRRIRFRGQALDLTRYEYALLEALLQRPGAILSRAQLMDRGWDSSADSADRTVDTHVKTLRAKLRAAGASDDPIRTHRGLGYALEV</sequence>
<dbReference type="CDD" id="cd17574">
    <property type="entry name" value="REC_OmpR"/>
    <property type="match status" value="1"/>
</dbReference>
<evidence type="ECO:0000256" key="2">
    <source>
        <dbReference type="PROSITE-ProRule" id="PRU00169"/>
    </source>
</evidence>
<dbReference type="InterPro" id="IPR039420">
    <property type="entry name" value="WalR-like"/>
</dbReference>
<dbReference type="Pfam" id="PF00072">
    <property type="entry name" value="Response_reg"/>
    <property type="match status" value="1"/>
</dbReference>
<dbReference type="PANTHER" id="PTHR48111">
    <property type="entry name" value="REGULATOR OF RPOS"/>
    <property type="match status" value="1"/>
</dbReference>
<dbReference type="EMBL" id="JAXRVB010000003">
    <property type="protein sequence ID" value="MDZ5763706.1"/>
    <property type="molecule type" value="Genomic_DNA"/>
</dbReference>
<evidence type="ECO:0000259" key="4">
    <source>
        <dbReference type="PROSITE" id="PS50110"/>
    </source>
</evidence>
<evidence type="ECO:0000313" key="7">
    <source>
        <dbReference type="Proteomes" id="UP001288387"/>
    </source>
</evidence>
<name>A0AAJ2WLR6_STEMA</name>
<gene>
    <name evidence="6" type="primary">creB</name>
    <name evidence="6" type="ORF">U4I38_04370</name>
</gene>
<dbReference type="CDD" id="cd00383">
    <property type="entry name" value="trans_reg_C"/>
    <property type="match status" value="1"/>
</dbReference>
<keyword evidence="2" id="KW-0597">Phosphoprotein</keyword>
<dbReference type="NCBIfam" id="NF008296">
    <property type="entry name" value="PRK11083.1"/>
    <property type="match status" value="1"/>
</dbReference>
<comment type="caution">
    <text evidence="6">The sequence shown here is derived from an EMBL/GenBank/DDBJ whole genome shotgun (WGS) entry which is preliminary data.</text>
</comment>
<dbReference type="GO" id="GO:0000976">
    <property type="term" value="F:transcription cis-regulatory region binding"/>
    <property type="evidence" value="ECO:0007669"/>
    <property type="project" value="TreeGrafter"/>
</dbReference>
<dbReference type="RefSeq" id="WP_099554742.1">
    <property type="nucleotide sequence ID" value="NZ_CP037858.1"/>
</dbReference>
<dbReference type="Gene3D" id="3.40.50.2300">
    <property type="match status" value="1"/>
</dbReference>
<accession>A0AAJ2WLR6</accession>
<dbReference type="InterPro" id="IPR036388">
    <property type="entry name" value="WH-like_DNA-bd_sf"/>
</dbReference>
<feature type="domain" description="OmpR/PhoB-type" evidence="5">
    <location>
        <begin position="142"/>
        <end position="241"/>
    </location>
</feature>
<organism evidence="6 7">
    <name type="scientific">Stenotrophomonas maltophilia</name>
    <name type="common">Pseudomonas maltophilia</name>
    <name type="synonym">Xanthomonas maltophilia</name>
    <dbReference type="NCBI Taxonomy" id="40324"/>
    <lineage>
        <taxon>Bacteria</taxon>
        <taxon>Pseudomonadati</taxon>
        <taxon>Pseudomonadota</taxon>
        <taxon>Gammaproteobacteria</taxon>
        <taxon>Lysobacterales</taxon>
        <taxon>Lysobacteraceae</taxon>
        <taxon>Stenotrophomonas</taxon>
        <taxon>Stenotrophomonas maltophilia group</taxon>
    </lineage>
</organism>
<dbReference type="AlphaFoldDB" id="A0AAJ2WLR6"/>
<feature type="domain" description="Response regulatory" evidence="4">
    <location>
        <begin position="11"/>
        <end position="128"/>
    </location>
</feature>
<keyword evidence="1 3" id="KW-0238">DNA-binding</keyword>
<reference evidence="6" key="1">
    <citation type="submission" date="2023-12" db="EMBL/GenBank/DDBJ databases">
        <title>'Antibacterial potential of Stenotrophomonas maltophilia cystic fibrosis isolates' (manuscript under preparation).</title>
        <authorList>
            <person name="Crisan C.V."/>
            <person name="Pettis M."/>
            <person name="Goldberg J.B."/>
        </authorList>
    </citation>
    <scope>NUCLEOTIDE SEQUENCE</scope>
    <source>
        <strain evidence="6">CCV129</strain>
    </source>
</reference>
<dbReference type="GO" id="GO:0006355">
    <property type="term" value="P:regulation of DNA-templated transcription"/>
    <property type="evidence" value="ECO:0007669"/>
    <property type="project" value="InterPro"/>
</dbReference>
<dbReference type="GO" id="GO:0000156">
    <property type="term" value="F:phosphorelay response regulator activity"/>
    <property type="evidence" value="ECO:0007669"/>
    <property type="project" value="TreeGrafter"/>
</dbReference>
<dbReference type="SUPFAM" id="SSF52172">
    <property type="entry name" value="CheY-like"/>
    <property type="match status" value="1"/>
</dbReference>
<feature type="modified residue" description="4-aspartylphosphate" evidence="2">
    <location>
        <position position="60"/>
    </location>
</feature>
<dbReference type="SMART" id="SM00448">
    <property type="entry name" value="REC"/>
    <property type="match status" value="1"/>
</dbReference>